<protein>
    <recommendedName>
        <fullName evidence="3">N-acetyltransferase</fullName>
    </recommendedName>
</protein>
<dbReference type="EMBL" id="JACEQY010000016">
    <property type="protein sequence ID" value="MBA4862966.1"/>
    <property type="molecule type" value="Genomic_DNA"/>
</dbReference>
<gene>
    <name evidence="1" type="ORF">H1V43_16515</name>
</gene>
<comment type="caution">
    <text evidence="1">The sequence shown here is derived from an EMBL/GenBank/DDBJ whole genome shotgun (WGS) entry which is preliminary data.</text>
</comment>
<evidence type="ECO:0000313" key="2">
    <source>
        <dbReference type="Proteomes" id="UP000586976"/>
    </source>
</evidence>
<name>A0A7W2HGJ0_9ACTN</name>
<dbReference type="SUPFAM" id="SSF55729">
    <property type="entry name" value="Acyl-CoA N-acyltransferases (Nat)"/>
    <property type="match status" value="1"/>
</dbReference>
<dbReference type="RefSeq" id="WP_181864714.1">
    <property type="nucleotide sequence ID" value="NZ_JACEQY010000016.1"/>
</dbReference>
<keyword evidence="2" id="KW-1185">Reference proteome</keyword>
<dbReference type="AlphaFoldDB" id="A0A7W2HGJ0"/>
<accession>A0A7W2HGJ0</accession>
<reference evidence="1 2" key="1">
    <citation type="submission" date="2020-07" db="EMBL/GenBank/DDBJ databases">
        <title>Streptomyces isolated from Indian soil.</title>
        <authorList>
            <person name="Mandal S."/>
            <person name="Maiti P.K."/>
        </authorList>
    </citation>
    <scope>NUCLEOTIDE SEQUENCE [LARGE SCALE GENOMIC DNA]</scope>
    <source>
        <strain evidence="1 2">PSKA54</strain>
    </source>
</reference>
<dbReference type="Gene3D" id="3.40.630.30">
    <property type="match status" value="1"/>
</dbReference>
<dbReference type="InterPro" id="IPR016181">
    <property type="entry name" value="Acyl_CoA_acyltransferase"/>
</dbReference>
<evidence type="ECO:0000313" key="1">
    <source>
        <dbReference type="EMBL" id="MBA4862966.1"/>
    </source>
</evidence>
<evidence type="ECO:0008006" key="3">
    <source>
        <dbReference type="Google" id="ProtNLM"/>
    </source>
</evidence>
<organism evidence="1 2">
    <name type="scientific">Streptomyces himalayensis subsp. aureolus</name>
    <dbReference type="NCBI Taxonomy" id="2758039"/>
    <lineage>
        <taxon>Bacteria</taxon>
        <taxon>Bacillati</taxon>
        <taxon>Actinomycetota</taxon>
        <taxon>Actinomycetes</taxon>
        <taxon>Kitasatosporales</taxon>
        <taxon>Streptomycetaceae</taxon>
        <taxon>Streptomyces</taxon>
        <taxon>Streptomyces himalayensis</taxon>
    </lineage>
</organism>
<sequence>MDLTTAVFNDRPDLHEQADEVFSAGWPEFIFHDPVADRHMGRVREWFGELSLLLVDGANRIAAGGWGVPVRWDGTLDDLPAGYDDALVRSVRLHEEAGEANTLVIAAAQVRKDLQGRGLAAEVLRALASAGERAGLAHVIAPVRPASKARYVLTPMAQFMTWQRADGTPFDPWLRTHHRMGARLLCPAERSMVMTGSVAQWEEWAGFELPVSGTYVVPGALVPVHIDRAADRGELVEPNVWVRHR</sequence>
<proteinExistence type="predicted"/>
<dbReference type="Proteomes" id="UP000586976">
    <property type="component" value="Unassembled WGS sequence"/>
</dbReference>